<keyword evidence="5 8" id="KW-0812">Transmembrane</keyword>
<dbReference type="Gene3D" id="1.20.1720.10">
    <property type="entry name" value="Multidrug resistance protein D"/>
    <property type="match status" value="1"/>
</dbReference>
<feature type="transmembrane region" description="Helical" evidence="8">
    <location>
        <begin position="252"/>
        <end position="270"/>
    </location>
</feature>
<accession>D2TZR2</accession>
<dbReference type="InterPro" id="IPR004812">
    <property type="entry name" value="Efflux_drug-R_Bcr/CmlA"/>
</dbReference>
<evidence type="ECO:0000256" key="7">
    <source>
        <dbReference type="ARBA" id="ARBA00023136"/>
    </source>
</evidence>
<evidence type="ECO:0000313" key="12">
    <source>
        <dbReference type="EMBL" id="WGM02898.1"/>
    </source>
</evidence>
<gene>
    <name evidence="12" type="primary">punC</name>
    <name evidence="11" type="synonym">ydhC</name>
    <name evidence="10" type="ORF">ARN_16880</name>
    <name evidence="11" type="ORF">ArsFIN_17430</name>
    <name evidence="12" type="ORF">QE210_07480</name>
    <name evidence="13" type="ORF">QE258_08060</name>
</gene>
<evidence type="ECO:0000313" key="14">
    <source>
        <dbReference type="Proteomes" id="UP000295134"/>
    </source>
</evidence>
<feature type="transmembrane region" description="Helical" evidence="8">
    <location>
        <begin position="305"/>
        <end position="325"/>
    </location>
</feature>
<evidence type="ECO:0000256" key="6">
    <source>
        <dbReference type="ARBA" id="ARBA00022989"/>
    </source>
</evidence>
<dbReference type="SUPFAM" id="SSF103473">
    <property type="entry name" value="MFS general substrate transporter"/>
    <property type="match status" value="1"/>
</dbReference>
<keyword evidence="7 8" id="KW-0472">Membrane</keyword>
<evidence type="ECO:0000256" key="4">
    <source>
        <dbReference type="ARBA" id="ARBA00022475"/>
    </source>
</evidence>
<keyword evidence="6 8" id="KW-1133">Transmembrane helix</keyword>
<feature type="transmembrane region" description="Helical" evidence="8">
    <location>
        <begin position="369"/>
        <end position="387"/>
    </location>
</feature>
<keyword evidence="3 8" id="KW-0813">Transport</keyword>
<evidence type="ECO:0000259" key="9">
    <source>
        <dbReference type="PROSITE" id="PS50850"/>
    </source>
</evidence>
<dbReference type="InterPro" id="IPR020846">
    <property type="entry name" value="MFS_dom"/>
</dbReference>
<evidence type="ECO:0000313" key="15">
    <source>
        <dbReference type="Proteomes" id="UP001177592"/>
    </source>
</evidence>
<evidence type="ECO:0000256" key="8">
    <source>
        <dbReference type="RuleBase" id="RU365088"/>
    </source>
</evidence>
<dbReference type="NCBIfam" id="NF008270">
    <property type="entry name" value="PRK11043.1"/>
    <property type="match status" value="1"/>
</dbReference>
<dbReference type="EMBL" id="CP123504">
    <property type="protein sequence ID" value="WGM02898.1"/>
    <property type="molecule type" value="Genomic_DNA"/>
</dbReference>
<evidence type="ECO:0000256" key="2">
    <source>
        <dbReference type="ARBA" id="ARBA00006236"/>
    </source>
</evidence>
<dbReference type="InterPro" id="IPR011701">
    <property type="entry name" value="MFS"/>
</dbReference>
<reference evidence="12" key="3">
    <citation type="submission" date="2023-04" db="EMBL/GenBank/DDBJ databases">
        <title>Genome dynamics across the evolutionary transition to endosymbiosis.</title>
        <authorList>
            <person name="Siozios S."/>
            <person name="Nadal-Jimenez P."/>
            <person name="Azagi T."/>
            <person name="Sprong H."/>
            <person name="Frost C.L."/>
            <person name="Parratt S.R."/>
            <person name="Taylor G."/>
            <person name="Brettell L."/>
            <person name="Lew K.C."/>
            <person name="Croft L."/>
            <person name="King K.C."/>
            <person name="Brockhurst M.A."/>
            <person name="Hypsa V."/>
            <person name="Novakova E."/>
            <person name="Darby A.C."/>
            <person name="Hurst G.D.D."/>
        </authorList>
    </citation>
    <scope>NUCLEOTIDE SEQUENCE</scope>
    <source>
        <strain evidence="13">ANv_CAN</strain>
        <strain evidence="12">APv</strain>
    </source>
</reference>
<dbReference type="AlphaFoldDB" id="D2TZR2"/>
<feature type="transmembrane region" description="Helical" evidence="8">
    <location>
        <begin position="46"/>
        <end position="67"/>
    </location>
</feature>
<dbReference type="GO" id="GO:0005886">
    <property type="term" value="C:plasma membrane"/>
    <property type="evidence" value="ECO:0007669"/>
    <property type="project" value="UniProtKB-SubCell"/>
</dbReference>
<comment type="subcellular location">
    <subcellularLocation>
        <location evidence="8">Cell inner membrane</location>
        <topology evidence="8">Multi-pass membrane protein</topology>
    </subcellularLocation>
    <subcellularLocation>
        <location evidence="1">Cell membrane</location>
        <topology evidence="1">Multi-pass membrane protein</topology>
    </subcellularLocation>
</comment>
<evidence type="ECO:0000256" key="5">
    <source>
        <dbReference type="ARBA" id="ARBA00022692"/>
    </source>
</evidence>
<dbReference type="RefSeq" id="WP_034249887.1">
    <property type="nucleotide sequence ID" value="NZ_CP038613.1"/>
</dbReference>
<dbReference type="EMBL" id="CP123523">
    <property type="protein sequence ID" value="WGM07195.1"/>
    <property type="molecule type" value="Genomic_DNA"/>
</dbReference>
<feature type="transmembrane region" description="Helical" evidence="8">
    <location>
        <begin position="104"/>
        <end position="125"/>
    </location>
</feature>
<dbReference type="Proteomes" id="UP001177592">
    <property type="component" value="Chromosome"/>
</dbReference>
<dbReference type="PANTHER" id="PTHR23502">
    <property type="entry name" value="MAJOR FACILITATOR SUPERFAMILY"/>
    <property type="match status" value="1"/>
</dbReference>
<dbReference type="GeneID" id="96876882"/>
<feature type="transmembrane region" description="Helical" evidence="8">
    <location>
        <begin position="137"/>
        <end position="159"/>
    </location>
</feature>
<dbReference type="GO" id="GO:0042910">
    <property type="term" value="F:xenobiotic transmembrane transporter activity"/>
    <property type="evidence" value="ECO:0007669"/>
    <property type="project" value="InterPro"/>
</dbReference>
<reference evidence="11 14" key="2">
    <citation type="submission" date="2019-03" db="EMBL/GenBank/DDBJ databases">
        <title>Long-read sequencing reveals hyperdense prophage content in a complex bacterial symbiont genome.</title>
        <authorList>
            <person name="Frost C.L."/>
            <person name="Siozios S."/>
            <person name="Nadal-Jimenez P."/>
            <person name="Brockhurst M.A."/>
            <person name="King K.C."/>
            <person name="Darby A.C."/>
            <person name="Hurst G.D.D."/>
        </authorList>
    </citation>
    <scope>NUCLEOTIDE SEQUENCE [LARGE SCALE GENOMIC DNA]</scope>
    <source>
        <strain evidence="11 14">FIN</strain>
    </source>
</reference>
<dbReference type="NCBIfam" id="TIGR00710">
    <property type="entry name" value="efflux_Bcr_CflA"/>
    <property type="match status" value="1"/>
</dbReference>
<dbReference type="PROSITE" id="PS50850">
    <property type="entry name" value="MFS"/>
    <property type="match status" value="1"/>
</dbReference>
<proteinExistence type="inferred from homology"/>
<organism evidence="10">
    <name type="scientific">Arsenophonus nasoniae</name>
    <name type="common">son-killer infecting Nasonia vitripennis</name>
    <dbReference type="NCBI Taxonomy" id="638"/>
    <lineage>
        <taxon>Bacteria</taxon>
        <taxon>Pseudomonadati</taxon>
        <taxon>Pseudomonadota</taxon>
        <taxon>Gammaproteobacteria</taxon>
        <taxon>Enterobacterales</taxon>
        <taxon>Morganellaceae</taxon>
        <taxon>Arsenophonus</taxon>
    </lineage>
</organism>
<evidence type="ECO:0000256" key="3">
    <source>
        <dbReference type="ARBA" id="ARBA00022448"/>
    </source>
</evidence>
<feature type="transmembrane region" description="Helical" evidence="8">
    <location>
        <begin position="277"/>
        <end position="299"/>
    </location>
</feature>
<feature type="transmembrane region" description="Helical" evidence="8">
    <location>
        <begin position="165"/>
        <end position="186"/>
    </location>
</feature>
<dbReference type="GO" id="GO:1990961">
    <property type="term" value="P:xenobiotic detoxification by transmembrane export across the plasma membrane"/>
    <property type="evidence" value="ECO:0007669"/>
    <property type="project" value="InterPro"/>
</dbReference>
<name>D2TZR2_9GAMM</name>
<dbReference type="Proteomes" id="UP001177595">
    <property type="component" value="Chromosome"/>
</dbReference>
<protein>
    <recommendedName>
        <fullName evidence="8">Bcr/CflA family efflux transporter</fullName>
    </recommendedName>
</protein>
<feature type="transmembrane region" description="Helical" evidence="8">
    <location>
        <begin position="79"/>
        <end position="98"/>
    </location>
</feature>
<comment type="similarity">
    <text evidence="2 8">Belongs to the major facilitator superfamily. Bcr/CmlA family.</text>
</comment>
<dbReference type="CDD" id="cd17320">
    <property type="entry name" value="MFS_MdfA_MDR_like"/>
    <property type="match status" value="1"/>
</dbReference>
<dbReference type="FunFam" id="1.20.1720.10:FF:000005">
    <property type="entry name" value="Bcr/CflA family efflux transporter"/>
    <property type="match status" value="1"/>
</dbReference>
<dbReference type="Pfam" id="PF07690">
    <property type="entry name" value="MFS_1"/>
    <property type="match status" value="1"/>
</dbReference>
<keyword evidence="15" id="KW-1185">Reference proteome</keyword>
<evidence type="ECO:0000313" key="13">
    <source>
        <dbReference type="EMBL" id="WGM07195.1"/>
    </source>
</evidence>
<dbReference type="EMBL" id="FN545194">
    <property type="protein sequence ID" value="CBA73261.1"/>
    <property type="molecule type" value="Genomic_DNA"/>
</dbReference>
<dbReference type="PANTHER" id="PTHR23502:SF162">
    <property type="entry name" value="INNER MEMBRANE TRANSPORT PROTEIN YDHC"/>
    <property type="match status" value="1"/>
</dbReference>
<feature type="domain" description="Major facilitator superfamily (MFS) profile" evidence="9">
    <location>
        <begin position="13"/>
        <end position="402"/>
    </location>
</feature>
<dbReference type="KEGG" id="ans:ArsFIN_17430"/>
<feature type="transmembrane region" description="Helical" evidence="8">
    <location>
        <begin position="346"/>
        <end position="363"/>
    </location>
</feature>
<dbReference type="InterPro" id="IPR036259">
    <property type="entry name" value="MFS_trans_sf"/>
</dbReference>
<keyword evidence="4" id="KW-1003">Cell membrane</keyword>
<dbReference type="Proteomes" id="UP000295134">
    <property type="component" value="Chromosome"/>
</dbReference>
<evidence type="ECO:0000313" key="11">
    <source>
        <dbReference type="EMBL" id="QBY43176.1"/>
    </source>
</evidence>
<feature type="transmembrane region" description="Helical" evidence="8">
    <location>
        <begin position="12"/>
        <end position="34"/>
    </location>
</feature>
<evidence type="ECO:0000313" key="10">
    <source>
        <dbReference type="EMBL" id="CBA73261.1"/>
    </source>
</evidence>
<evidence type="ECO:0000256" key="1">
    <source>
        <dbReference type="ARBA" id="ARBA00004651"/>
    </source>
</evidence>
<sequence>MNKNNPNKHNFGFMLYLAGLSMLGFLAIDMYLPAFSIMQQQLNTSANTISASLSLFLCGFAFAQLSWGPLSDRIGRKPVLLIGLALFIFSCLTTLCITNGTQLLILRFIQGISVCSTAVIWQALVIDRFSGHYAKRVFATIMPLVALSPALAPLLGAWILTSNSWQMIFFSLAIIGILLFLATLLLQEKKRLEKTQKIKSTTSFITFLRSAVFSGNVLIYAACSAGFFAWLTGSPFILTEMGYNPQDIGISYVPQTIAFMFGGYGGRYFIAKIKNQILLPMILIGYALSVLIIFILAIFSQPNLFTLLLPFCCMAAMNGACYPIVVSNALSVFPKVSGKAAALQNTLQLGLCFAASLAVSSLITNPLLATSGIMVATIIPLLIGYWLQKSKNSANTTTEAFE</sequence>
<keyword evidence="8" id="KW-0997">Cell inner membrane</keyword>
<dbReference type="EMBL" id="CP038613">
    <property type="protein sequence ID" value="QBY43176.1"/>
    <property type="molecule type" value="Genomic_DNA"/>
</dbReference>
<feature type="transmembrane region" description="Helical" evidence="8">
    <location>
        <begin position="207"/>
        <end position="232"/>
    </location>
</feature>
<reference evidence="10" key="1">
    <citation type="journal article" date="2010" name="Insect Mol. Biol.">
        <title>The draft genome sequence of Arsenophonus nasoniae, son-killer bacterium of Nasonia vitripennis, reveals genes associated with virulence and symbiosis.</title>
        <authorList>
            <person name="Wilkes T."/>
            <person name="Darby A.C."/>
            <person name="Choi J."/>
            <person name="Colborne J.K."/>
            <person name="Werren J.H."/>
            <person name="Hurst G.D.D."/>
        </authorList>
    </citation>
    <scope>NUCLEOTIDE SEQUENCE</scope>
</reference>